<accession>A0ABT1EBR6</accession>
<sequence>MEYNKITGEPFTEDRREMLISFLKENQIDYDSGIQYSVLLLNEDDQVLGTGSIEDNVLKCFAISQEARGMGLMGVLISELTQYAYERGRTNLFVYTKPENSELFEQLGFYSILETKEVLLMENSRSNFQEFKGKLGGYSQRPFAGAVVMNCDPFTWGHRYLVEEGLKHCEFLHIFVLGDHRSFFTPKQRYEMVQKGVKNFEPVKVHMGNNYMVSAATFPTYFRKNKDQALRANCRLDLHLFGQEIAPVLGIKKRLIGTEPNCKITNQYNAEMKKILPQYGIEVVEIPRKQWKDEVISASRVRTYYQEGQWDKIKSLVPKSTLDHLLSLRE</sequence>
<comment type="catalytic activity">
    <reaction evidence="3">
        <text>holo-[citrate lyase ACP] + acetate + ATP = acetyl-[citrate lyase ACP] + AMP + diphosphate</text>
        <dbReference type="Rhea" id="RHEA:23788"/>
        <dbReference type="Rhea" id="RHEA-COMP:10158"/>
        <dbReference type="Rhea" id="RHEA-COMP:13710"/>
        <dbReference type="ChEBI" id="CHEBI:30089"/>
        <dbReference type="ChEBI" id="CHEBI:30616"/>
        <dbReference type="ChEBI" id="CHEBI:33019"/>
        <dbReference type="ChEBI" id="CHEBI:82683"/>
        <dbReference type="ChEBI" id="CHEBI:137976"/>
        <dbReference type="ChEBI" id="CHEBI:456215"/>
        <dbReference type="EC" id="6.2.1.22"/>
    </reaction>
</comment>
<evidence type="ECO:0000256" key="2">
    <source>
        <dbReference type="ARBA" id="ARBA00022840"/>
    </source>
</evidence>
<protein>
    <recommendedName>
        <fullName evidence="3">[Citrate [pro-3S]-lyase] ligase</fullName>
        <ecNumber evidence="3">6.2.1.22</ecNumber>
    </recommendedName>
</protein>
<evidence type="ECO:0000313" key="5">
    <source>
        <dbReference type="EMBL" id="MCP1102377.1"/>
    </source>
</evidence>
<dbReference type="InterPro" id="IPR000182">
    <property type="entry name" value="GNAT_dom"/>
</dbReference>
<evidence type="ECO:0000259" key="4">
    <source>
        <dbReference type="PROSITE" id="PS51186"/>
    </source>
</evidence>
<keyword evidence="1 3" id="KW-0547">Nucleotide-binding</keyword>
<dbReference type="Gene3D" id="3.40.50.620">
    <property type="entry name" value="HUPs"/>
    <property type="match status" value="1"/>
</dbReference>
<dbReference type="PIRSF" id="PIRSF005751">
    <property type="entry name" value="Acet_citr_lig"/>
    <property type="match status" value="1"/>
</dbReference>
<keyword evidence="6" id="KW-1185">Reference proteome</keyword>
<dbReference type="InterPro" id="IPR016181">
    <property type="entry name" value="Acyl_CoA_acyltransferase"/>
</dbReference>
<dbReference type="GO" id="GO:0008771">
    <property type="term" value="F:[citrate (pro-3S)-lyase] ligase activity"/>
    <property type="evidence" value="ECO:0007669"/>
    <property type="project" value="UniProtKB-EC"/>
</dbReference>
<reference evidence="5 6" key="1">
    <citation type="journal article" date="2022" name="Genome Biol. Evol.">
        <title>Host diet, physiology and behaviors set the stage for Lachnospiraceae cladogenesis.</title>
        <authorList>
            <person name="Vera-Ponce De Leon A."/>
            <person name="Schneider M."/>
            <person name="Jahnes B.C."/>
            <person name="Sadowski V."/>
            <person name="Camuy-Velez L.A."/>
            <person name="Duan J."/>
            <person name="Sabree Z.L."/>
        </authorList>
    </citation>
    <scope>NUCLEOTIDE SEQUENCE [LARGE SCALE GENOMIC DNA]</scope>
    <source>
        <strain evidence="5 6">PAL113</strain>
    </source>
</reference>
<dbReference type="SMART" id="SM00764">
    <property type="entry name" value="Citrate_ly_lig"/>
    <property type="match status" value="1"/>
</dbReference>
<dbReference type="InterPro" id="IPR005216">
    <property type="entry name" value="Citrate_lyase_ligase"/>
</dbReference>
<comment type="caution">
    <text evidence="5">The sequence shown here is derived from an EMBL/GenBank/DDBJ whole genome shotgun (WGS) entry which is preliminary data.</text>
</comment>
<feature type="domain" description="N-acetyltransferase" evidence="4">
    <location>
        <begin position="1"/>
        <end position="126"/>
    </location>
</feature>
<evidence type="ECO:0000256" key="1">
    <source>
        <dbReference type="ARBA" id="ARBA00022741"/>
    </source>
</evidence>
<dbReference type="Proteomes" id="UP001523566">
    <property type="component" value="Unassembled WGS sequence"/>
</dbReference>
<organism evidence="5 6">
    <name type="scientific">Aequitasia blattaphilus</name>
    <dbReference type="NCBI Taxonomy" id="2949332"/>
    <lineage>
        <taxon>Bacteria</taxon>
        <taxon>Bacillati</taxon>
        <taxon>Bacillota</taxon>
        <taxon>Clostridia</taxon>
        <taxon>Lachnospirales</taxon>
        <taxon>Lachnospiraceae</taxon>
        <taxon>Aequitasia</taxon>
    </lineage>
</organism>
<comment type="function">
    <text evidence="3">Acetylation of prosthetic group (2-(5''-phosphoribosyl)-3'-dephosphocoenzyme-A) of the gamma subunit of citrate lyase.</text>
</comment>
<dbReference type="RefSeq" id="WP_262066163.1">
    <property type="nucleotide sequence ID" value="NZ_JAMXOD010000010.1"/>
</dbReference>
<dbReference type="EMBL" id="JAMZFW010000010">
    <property type="protein sequence ID" value="MCP1102377.1"/>
    <property type="molecule type" value="Genomic_DNA"/>
</dbReference>
<dbReference type="EC" id="6.2.1.22" evidence="3"/>
<keyword evidence="2 3" id="KW-0067">ATP-binding</keyword>
<dbReference type="InterPro" id="IPR014729">
    <property type="entry name" value="Rossmann-like_a/b/a_fold"/>
</dbReference>
<name>A0ABT1EBR6_9FIRM</name>
<dbReference type="NCBIfam" id="TIGR00124">
    <property type="entry name" value="cit_ly_ligase"/>
    <property type="match status" value="1"/>
</dbReference>
<dbReference type="Pfam" id="PF00583">
    <property type="entry name" value="Acetyltransf_1"/>
    <property type="match status" value="1"/>
</dbReference>
<keyword evidence="3 5" id="KW-0436">Ligase</keyword>
<dbReference type="InterPro" id="IPR004821">
    <property type="entry name" value="Cyt_trans-like"/>
</dbReference>
<dbReference type="Gene3D" id="3.40.630.30">
    <property type="match status" value="1"/>
</dbReference>
<dbReference type="PROSITE" id="PS51186">
    <property type="entry name" value="GNAT"/>
    <property type="match status" value="1"/>
</dbReference>
<proteinExistence type="predicted"/>
<gene>
    <name evidence="5" type="primary">citC</name>
    <name evidence="5" type="ORF">NK125_08135</name>
</gene>
<evidence type="ECO:0000256" key="3">
    <source>
        <dbReference type="PIRNR" id="PIRNR005751"/>
    </source>
</evidence>
<dbReference type="PANTHER" id="PTHR40599:SF1">
    <property type="entry name" value="[CITRATE [PRO-3S]-LYASE] LIGASE"/>
    <property type="match status" value="1"/>
</dbReference>
<dbReference type="SUPFAM" id="SSF55729">
    <property type="entry name" value="Acyl-CoA N-acyltransferases (Nat)"/>
    <property type="match status" value="1"/>
</dbReference>
<dbReference type="NCBIfam" id="TIGR00125">
    <property type="entry name" value="cyt_tran_rel"/>
    <property type="match status" value="1"/>
</dbReference>
<evidence type="ECO:0000313" key="6">
    <source>
        <dbReference type="Proteomes" id="UP001523566"/>
    </source>
</evidence>
<dbReference type="Pfam" id="PF08218">
    <property type="entry name" value="Citrate_ly_lig"/>
    <property type="match status" value="1"/>
</dbReference>
<dbReference type="PANTHER" id="PTHR40599">
    <property type="entry name" value="[CITRATE [PRO-3S]-LYASE] LIGASE"/>
    <property type="match status" value="1"/>
</dbReference>
<dbReference type="SUPFAM" id="SSF52374">
    <property type="entry name" value="Nucleotidylyl transferase"/>
    <property type="match status" value="1"/>
</dbReference>
<dbReference type="InterPro" id="IPR013166">
    <property type="entry name" value="Citrate_lyase_ligase_C"/>
</dbReference>